<comment type="caution">
    <text evidence="3">The sequence shown here is derived from an EMBL/GenBank/DDBJ whole genome shotgun (WGS) entry which is preliminary data.</text>
</comment>
<evidence type="ECO:0000313" key="4">
    <source>
        <dbReference type="Proteomes" id="UP000015523"/>
    </source>
</evidence>
<dbReference type="RefSeq" id="WP_021320169.1">
    <property type="nucleotide sequence ID" value="NZ_AUWY01000136.1"/>
</dbReference>
<dbReference type="InterPro" id="IPR003777">
    <property type="entry name" value="XdhC_CoxI"/>
</dbReference>
<dbReference type="STRING" id="1346791.M529_23630"/>
<evidence type="ECO:0000259" key="2">
    <source>
        <dbReference type="Pfam" id="PF13478"/>
    </source>
</evidence>
<dbReference type="Gene3D" id="3.40.50.720">
    <property type="entry name" value="NAD(P)-binding Rossmann-like Domain"/>
    <property type="match status" value="1"/>
</dbReference>
<dbReference type="Pfam" id="PF13478">
    <property type="entry name" value="XdhC_C"/>
    <property type="match status" value="1"/>
</dbReference>
<name>T0K8P8_9SPHN</name>
<gene>
    <name evidence="3" type="ORF">M529_23630</name>
</gene>
<dbReference type="InterPro" id="IPR052698">
    <property type="entry name" value="MoCofactor_Util/Proc"/>
</dbReference>
<evidence type="ECO:0000259" key="1">
    <source>
        <dbReference type="Pfam" id="PF02625"/>
    </source>
</evidence>
<proteinExistence type="predicted"/>
<feature type="domain" description="XdhC- CoxI" evidence="1">
    <location>
        <begin position="12"/>
        <end position="66"/>
    </location>
</feature>
<dbReference type="InterPro" id="IPR027051">
    <property type="entry name" value="XdhC_Rossmann_dom"/>
</dbReference>
<protein>
    <recommendedName>
        <fullName evidence="5">Xanthine dehydrogenase</fullName>
    </recommendedName>
</protein>
<dbReference type="Proteomes" id="UP000015523">
    <property type="component" value="Unassembled WGS sequence"/>
</dbReference>
<dbReference type="OrthoDB" id="61481at2"/>
<dbReference type="NCBIfam" id="TIGR02964">
    <property type="entry name" value="xanthine_xdhC"/>
    <property type="match status" value="1"/>
</dbReference>
<evidence type="ECO:0000313" key="3">
    <source>
        <dbReference type="EMBL" id="EQB29773.1"/>
    </source>
</evidence>
<dbReference type="Pfam" id="PF02625">
    <property type="entry name" value="XdhC_CoxI"/>
    <property type="match status" value="1"/>
</dbReference>
<feature type="domain" description="XdhC Rossmann" evidence="2">
    <location>
        <begin position="161"/>
        <end position="300"/>
    </location>
</feature>
<dbReference type="PANTHER" id="PTHR30388:SF6">
    <property type="entry name" value="XANTHINE DEHYDROGENASE SUBUNIT A-RELATED"/>
    <property type="match status" value="1"/>
</dbReference>
<evidence type="ECO:0008006" key="5">
    <source>
        <dbReference type="Google" id="ProtNLM"/>
    </source>
</evidence>
<dbReference type="eggNOG" id="COG1975">
    <property type="taxonomic scope" value="Bacteria"/>
</dbReference>
<keyword evidence="4" id="KW-1185">Reference proteome</keyword>
<organism evidence="3 4">
    <name type="scientific">Sphingobium ummariense RL-3</name>
    <dbReference type="NCBI Taxonomy" id="1346791"/>
    <lineage>
        <taxon>Bacteria</taxon>
        <taxon>Pseudomonadati</taxon>
        <taxon>Pseudomonadota</taxon>
        <taxon>Alphaproteobacteria</taxon>
        <taxon>Sphingomonadales</taxon>
        <taxon>Sphingomonadaceae</taxon>
        <taxon>Sphingobium</taxon>
    </lineage>
</organism>
<dbReference type="PANTHER" id="PTHR30388">
    <property type="entry name" value="ALDEHYDE OXIDOREDUCTASE MOLYBDENUM COFACTOR ASSEMBLY PROTEIN"/>
    <property type="match status" value="1"/>
</dbReference>
<dbReference type="PATRIC" id="fig|1346791.3.peg.4565"/>
<dbReference type="InterPro" id="IPR036291">
    <property type="entry name" value="NAD(P)-bd_dom_sf"/>
</dbReference>
<dbReference type="AlphaFoldDB" id="T0K8P8"/>
<reference evidence="3 4" key="1">
    <citation type="journal article" date="2013" name="Genome Announc.">
        <title>Draft Genome Sequence of Sphingobium ummariense Strain RL-3, a Hexachlorocyclohexane-Degrading Bacterium.</title>
        <authorList>
            <person name="Kohli P."/>
            <person name="Dua A."/>
            <person name="Sangwan N."/>
            <person name="Oldach P."/>
            <person name="Khurana J.P."/>
            <person name="Lal R."/>
        </authorList>
    </citation>
    <scope>NUCLEOTIDE SEQUENCE [LARGE SCALE GENOMIC DNA]</scope>
    <source>
        <strain evidence="3 4">RL-3</strain>
    </source>
</reference>
<dbReference type="EMBL" id="AUWY01000136">
    <property type="protein sequence ID" value="EQB29773.1"/>
    <property type="molecule type" value="Genomic_DNA"/>
</dbReference>
<dbReference type="SUPFAM" id="SSF51735">
    <property type="entry name" value="NAD(P)-binding Rossmann-fold domains"/>
    <property type="match status" value="1"/>
</dbReference>
<dbReference type="InterPro" id="IPR014308">
    <property type="entry name" value="Xanthine_DH_XdhC"/>
</dbReference>
<accession>T0K8P8</accession>
<sequence>MMEWLGWLDDVARKKSSALVSILASEGSAPRGAGSRMLVTADALLGTIGGGQLEYRAVEQARAILALPPGSWRVQDYPLGPLLGQCCGGRVRLLIEHVDPAALGWIADAGEDRALVSIFAADRIDRHCTRAMPASPLSARGDRPRAGSSVVEIFGERPRPLYLFGAGHVGQAIARHCAGLPFRLAWFDTRPVFDTVEGVTVVPEAAIEQCVAEAPEDAAILILTHDHALDYSLIKAALARPPVAFVGLIGSDTKRARFHARLERDGIDAEAQAHLTCPIGITDIAGKEPDVIAIATLAQLLQMRSR</sequence>